<evidence type="ECO:0000313" key="1">
    <source>
        <dbReference type="EMBL" id="CAG8855125.1"/>
    </source>
</evidence>
<keyword evidence="2" id="KW-1185">Reference proteome</keyword>
<evidence type="ECO:0000313" key="2">
    <source>
        <dbReference type="Proteomes" id="UP000789901"/>
    </source>
</evidence>
<reference evidence="1 2" key="1">
    <citation type="submission" date="2021-06" db="EMBL/GenBank/DDBJ databases">
        <authorList>
            <person name="Kallberg Y."/>
            <person name="Tangrot J."/>
            <person name="Rosling A."/>
        </authorList>
    </citation>
    <scope>NUCLEOTIDE SEQUENCE [LARGE SCALE GENOMIC DNA]</scope>
    <source>
        <strain evidence="1 2">120-4 pot B 10/14</strain>
    </source>
</reference>
<accession>A0ABN7XJE2</accession>
<name>A0ABN7XJE2_GIGMA</name>
<feature type="non-terminal residue" evidence="1">
    <location>
        <position position="75"/>
    </location>
</feature>
<feature type="non-terminal residue" evidence="1">
    <location>
        <position position="1"/>
    </location>
</feature>
<comment type="caution">
    <text evidence="1">The sequence shown here is derived from an EMBL/GenBank/DDBJ whole genome shotgun (WGS) entry which is preliminary data.</text>
</comment>
<dbReference type="Proteomes" id="UP000789901">
    <property type="component" value="Unassembled WGS sequence"/>
</dbReference>
<dbReference type="EMBL" id="CAJVQB010146125">
    <property type="protein sequence ID" value="CAG8855125.1"/>
    <property type="molecule type" value="Genomic_DNA"/>
</dbReference>
<organism evidence="1 2">
    <name type="scientific">Gigaspora margarita</name>
    <dbReference type="NCBI Taxonomy" id="4874"/>
    <lineage>
        <taxon>Eukaryota</taxon>
        <taxon>Fungi</taxon>
        <taxon>Fungi incertae sedis</taxon>
        <taxon>Mucoromycota</taxon>
        <taxon>Glomeromycotina</taxon>
        <taxon>Glomeromycetes</taxon>
        <taxon>Diversisporales</taxon>
        <taxon>Gigasporaceae</taxon>
        <taxon>Gigaspora</taxon>
    </lineage>
</organism>
<sequence>IMINQYVPLNISSLGDKPSIYDLPITPAFGVFTTPIQDPIVIENSQEIFRLKRDNYPALLPNTPLYAKTNTPSIS</sequence>
<proteinExistence type="predicted"/>
<protein>
    <submittedName>
        <fullName evidence="1">17301_t:CDS:1</fullName>
    </submittedName>
</protein>
<gene>
    <name evidence="1" type="ORF">GMARGA_LOCUS43946</name>
</gene>